<dbReference type="EMBL" id="OFSM01000006">
    <property type="protein sequence ID" value="SOY28815.1"/>
    <property type="molecule type" value="Genomic_DNA"/>
</dbReference>
<evidence type="ECO:0000256" key="1">
    <source>
        <dbReference type="SAM" id="Phobius"/>
    </source>
</evidence>
<organism evidence="2 3">
    <name type="scientific">Acetatifactor muris</name>
    <dbReference type="NCBI Taxonomy" id="879566"/>
    <lineage>
        <taxon>Bacteria</taxon>
        <taxon>Bacillati</taxon>
        <taxon>Bacillota</taxon>
        <taxon>Clostridia</taxon>
        <taxon>Lachnospirales</taxon>
        <taxon>Lachnospiraceae</taxon>
        <taxon>Acetatifactor</taxon>
    </lineage>
</organism>
<dbReference type="AlphaFoldDB" id="A0A2K4ZEC6"/>
<sequence>MELRQSFQARWGKRQGYIEIATGGRKVVLSLRYGDLSGAATEANRLADELNQYCEDLSRKVQQKMYSVEGGMSSALSNADYYVNQKITQLRNREDSARTLSGKIQELVDTAKRVDEDVERMIQDNQESFFQKNPELKAPWYKQAWTTFICDMKNVPVLGWLIQGGEDALNAIDALGREIKHWWKCGGGKELIMNCLDIVIKIGAAVAAVLTAVAAVVALATATVITGGAILFAVAACVTAVIAAVNAVTNIVTSVQAITASQGGDPAMAKIYGERDTLAQVLREHNFHNRELNRASYTAASAIEITDTIAGVITLVHSIGKIAGSFLSKNGVGFAFKELARGSDGKPIKKVTLKSIWKGTKALVLNQKLTTSTSTGLRTTLFTNIKQSFNYQVTLFKMAVRDPGNWFRTRQTGDMGFFRNMMEKMRHSFSQFKNTAFQFRQGDMQYNLDKISNLVSVANDGLEFTKDFLEGLDQTDNKGLARRALEKFSQDKLFGNDFFDLMNKTGLGGVIVDFDKSGFLKDFTGMGDGIYQNIRDIGKSAKLAAPPFEEFFPYFEYVRGEEDEQ</sequence>
<dbReference type="Proteomes" id="UP000236311">
    <property type="component" value="Unassembled WGS sequence"/>
</dbReference>
<feature type="transmembrane region" description="Helical" evidence="1">
    <location>
        <begin position="198"/>
        <end position="222"/>
    </location>
</feature>
<protein>
    <submittedName>
        <fullName evidence="2">Uncharacterized protein</fullName>
    </submittedName>
</protein>
<dbReference type="OrthoDB" id="2066857at2"/>
<gene>
    <name evidence="2" type="ORF">AMURIS_01529</name>
</gene>
<proteinExistence type="predicted"/>
<accession>A0A2K4ZEC6</accession>
<evidence type="ECO:0000313" key="3">
    <source>
        <dbReference type="Proteomes" id="UP000236311"/>
    </source>
</evidence>
<keyword evidence="1" id="KW-1133">Transmembrane helix</keyword>
<reference evidence="2 3" key="1">
    <citation type="submission" date="2018-01" db="EMBL/GenBank/DDBJ databases">
        <authorList>
            <person name="Gaut B.S."/>
            <person name="Morton B.R."/>
            <person name="Clegg M.T."/>
            <person name="Duvall M.R."/>
        </authorList>
    </citation>
    <scope>NUCLEOTIDE SEQUENCE [LARGE SCALE GENOMIC DNA]</scope>
    <source>
        <strain evidence="2">GP69</strain>
    </source>
</reference>
<keyword evidence="1" id="KW-0472">Membrane</keyword>
<keyword evidence="3" id="KW-1185">Reference proteome</keyword>
<feature type="transmembrane region" description="Helical" evidence="1">
    <location>
        <begin position="228"/>
        <end position="248"/>
    </location>
</feature>
<name>A0A2K4ZEC6_9FIRM</name>
<keyword evidence="1" id="KW-0812">Transmembrane</keyword>
<evidence type="ECO:0000313" key="2">
    <source>
        <dbReference type="EMBL" id="SOY28815.1"/>
    </source>
</evidence>
<dbReference type="RefSeq" id="WP_146039996.1">
    <property type="nucleotide sequence ID" value="NZ_JANJZD010000006.1"/>
</dbReference>